<name>A0ABQ9ILE1_9NEOP</name>
<evidence type="ECO:0000313" key="2">
    <source>
        <dbReference type="EMBL" id="KAJ8897523.1"/>
    </source>
</evidence>
<feature type="compositionally biased region" description="Basic and acidic residues" evidence="1">
    <location>
        <begin position="133"/>
        <end position="144"/>
    </location>
</feature>
<accession>A0ABQ9ILE1</accession>
<proteinExistence type="predicted"/>
<evidence type="ECO:0000256" key="1">
    <source>
        <dbReference type="SAM" id="MobiDB-lite"/>
    </source>
</evidence>
<gene>
    <name evidence="2" type="ORF">PR048_002870</name>
</gene>
<protein>
    <submittedName>
        <fullName evidence="2">Uncharacterized protein</fullName>
    </submittedName>
</protein>
<reference evidence="2 3" key="1">
    <citation type="submission" date="2023-02" db="EMBL/GenBank/DDBJ databases">
        <title>LHISI_Scaffold_Assembly.</title>
        <authorList>
            <person name="Stuart O.P."/>
            <person name="Cleave R."/>
            <person name="Magrath M.J.L."/>
            <person name="Mikheyev A.S."/>
        </authorList>
    </citation>
    <scope>NUCLEOTIDE SEQUENCE [LARGE SCALE GENOMIC DNA]</scope>
    <source>
        <strain evidence="2">Daus_M_001</strain>
        <tissue evidence="2">Leg muscle</tissue>
    </source>
</reference>
<keyword evidence="3" id="KW-1185">Reference proteome</keyword>
<organism evidence="2 3">
    <name type="scientific">Dryococelus australis</name>
    <dbReference type="NCBI Taxonomy" id="614101"/>
    <lineage>
        <taxon>Eukaryota</taxon>
        <taxon>Metazoa</taxon>
        <taxon>Ecdysozoa</taxon>
        <taxon>Arthropoda</taxon>
        <taxon>Hexapoda</taxon>
        <taxon>Insecta</taxon>
        <taxon>Pterygota</taxon>
        <taxon>Neoptera</taxon>
        <taxon>Polyneoptera</taxon>
        <taxon>Phasmatodea</taxon>
        <taxon>Verophasmatodea</taxon>
        <taxon>Anareolatae</taxon>
        <taxon>Phasmatidae</taxon>
        <taxon>Eurycanthinae</taxon>
        <taxon>Dryococelus</taxon>
    </lineage>
</organism>
<sequence>MPQQQIADHRARLLLLCQSGQASDMLDVVDLGLDLLLPSPWLKTLVVPSLNPAELPTLSTMPFAKLRFHEEARTVCSVLTRHEFWRAAIGIVQPCAEHNASNSTSHEQRADDLVASSSLDTVPFQPGQLSDSHSGEHGFESRSDHSDFCFPWLPEVTPGEYWDCTSLRAMADSLPVPLRLSYMRSRYRRIKRDAAWRVRRLVRHFCSDYKESDCVLSSGHAKAAIQYGPVLDDPKRKNWLIAMHAFGAEDLLLHHSVTSDNYTTTMYLYQRLSRCMDAVELAEILQATTSDSIRRTAETRGLLQPDARLLPASGICGRGAIDGSLELQALRGHQVTVDGVKLRDSLRTGHDSRRVPVPDLRTWESCRTTPLVGGYSRVSPAPPTLAFRSQHSPLFAPVGSRDLAVKGRPNLSTKPPCLMPFSTYTALSSIFDIVHHQRSALLTQSSLRQGVAEGRMPTTQGFRFPFPLLGDHEFDPGYLAHYVQILISLTKQATQRTQKREKDRLWHVNRNIAAFGRSNFRKPLKIETTMAGRGFEPKSYRMRVQSLTTAPPRSTFLCLERVSCKGYTGTRYKSAIAPTRRSLNWRAVFS</sequence>
<comment type="caution">
    <text evidence="2">The sequence shown here is derived from an EMBL/GenBank/DDBJ whole genome shotgun (WGS) entry which is preliminary data.</text>
</comment>
<feature type="region of interest" description="Disordered" evidence="1">
    <location>
        <begin position="125"/>
        <end position="144"/>
    </location>
</feature>
<evidence type="ECO:0000313" key="3">
    <source>
        <dbReference type="Proteomes" id="UP001159363"/>
    </source>
</evidence>
<dbReference type="EMBL" id="JARBHB010000001">
    <property type="protein sequence ID" value="KAJ8897523.1"/>
    <property type="molecule type" value="Genomic_DNA"/>
</dbReference>
<dbReference type="Proteomes" id="UP001159363">
    <property type="component" value="Chromosome 1"/>
</dbReference>